<organism evidence="10">
    <name type="scientific">Amphimedon queenslandica</name>
    <name type="common">Sponge</name>
    <dbReference type="NCBI Taxonomy" id="400682"/>
    <lineage>
        <taxon>Eukaryota</taxon>
        <taxon>Metazoa</taxon>
        <taxon>Porifera</taxon>
        <taxon>Demospongiae</taxon>
        <taxon>Heteroscleromorpha</taxon>
        <taxon>Haplosclerida</taxon>
        <taxon>Niphatidae</taxon>
        <taxon>Amphimedon</taxon>
    </lineage>
</organism>
<evidence type="ECO:0000256" key="7">
    <source>
        <dbReference type="ARBA" id="ARBA00023224"/>
    </source>
</evidence>
<evidence type="ECO:0000256" key="6">
    <source>
        <dbReference type="ARBA" id="ARBA00023170"/>
    </source>
</evidence>
<sequence>MNYSSDEVNGPAVAAILIIEMALGLVANSIVLVITFTQRQSWKQPSTIFFTSLILAHLVLLLLYLPFFIVSSIAGEWVFGKTLQEKRDSCSVAAYIIWYSALVITLTLSVISFDRFLFIVKPNQYKAFMKQRVALCLTITIWLLAALLNSTPLYGLGEFGYRSYGTCVPLWEDNRGYVFYMLIVFALAVSVIIITSVWTMCFTRNFLSHQSEIAGNSVYTSKKKRLFGIFGTMLIVYVICLSPGFIVGFLSQFVDMPEEFYLTMIFCFVAITFVNPLVQSYFRVDTVMCIKCIHKKIERNKSSTCYINDDTVSTRFKSKSEP</sequence>
<dbReference type="KEGG" id="aqu:105312070"/>
<keyword evidence="7" id="KW-0807">Transducer</keyword>
<dbReference type="CDD" id="cd00637">
    <property type="entry name" value="7tm_classA_rhodopsin-like"/>
    <property type="match status" value="1"/>
</dbReference>
<evidence type="ECO:0000256" key="3">
    <source>
        <dbReference type="ARBA" id="ARBA00022989"/>
    </source>
</evidence>
<accession>A0A1X7VAX3</accession>
<proteinExistence type="predicted"/>
<feature type="transmembrane region" description="Helical" evidence="8">
    <location>
        <begin position="133"/>
        <end position="157"/>
    </location>
</feature>
<dbReference type="OMA" id="FREMIAC"/>
<dbReference type="InterPro" id="IPR000276">
    <property type="entry name" value="GPCR_Rhodpsn"/>
</dbReference>
<dbReference type="GO" id="GO:0016020">
    <property type="term" value="C:membrane"/>
    <property type="evidence" value="ECO:0007669"/>
    <property type="project" value="UniProtKB-SubCell"/>
</dbReference>
<dbReference type="InParanoid" id="A0A1X7VAX3"/>
<keyword evidence="6" id="KW-0675">Receptor</keyword>
<feature type="transmembrane region" description="Helical" evidence="8">
    <location>
        <begin position="260"/>
        <end position="278"/>
    </location>
</feature>
<keyword evidence="11" id="KW-1185">Reference proteome</keyword>
<dbReference type="EnsemblMetazoa" id="Aqu2.1.37171_001">
    <property type="protein sequence ID" value="Aqu2.1.37171_001"/>
    <property type="gene ID" value="Aqu2.1.37171"/>
</dbReference>
<dbReference type="PRINTS" id="PR00237">
    <property type="entry name" value="GPCRRHODOPSN"/>
</dbReference>
<dbReference type="InterPro" id="IPR017452">
    <property type="entry name" value="GPCR_Rhodpsn_7TM"/>
</dbReference>
<evidence type="ECO:0000313" key="11">
    <source>
        <dbReference type="Proteomes" id="UP000007879"/>
    </source>
</evidence>
<dbReference type="eggNOG" id="KOG3656">
    <property type="taxonomic scope" value="Eukaryota"/>
</dbReference>
<protein>
    <recommendedName>
        <fullName evidence="9">G-protein coupled receptors family 1 profile domain-containing protein</fullName>
    </recommendedName>
</protein>
<evidence type="ECO:0000313" key="10">
    <source>
        <dbReference type="EnsemblMetazoa" id="Aqu2.1.37171_001"/>
    </source>
</evidence>
<dbReference type="Pfam" id="PF00001">
    <property type="entry name" value="7tm_1"/>
    <property type="match status" value="1"/>
</dbReference>
<dbReference type="Proteomes" id="UP000007879">
    <property type="component" value="Unassembled WGS sequence"/>
</dbReference>
<dbReference type="FunCoup" id="A0A1X7VAX3">
    <property type="interactions" value="112"/>
</dbReference>
<feature type="transmembrane region" description="Helical" evidence="8">
    <location>
        <begin position="226"/>
        <end position="254"/>
    </location>
</feature>
<dbReference type="STRING" id="400682.A0A1X7VAX3"/>
<reference evidence="10" key="2">
    <citation type="submission" date="2017-05" db="UniProtKB">
        <authorList>
            <consortium name="EnsemblMetazoa"/>
        </authorList>
    </citation>
    <scope>IDENTIFICATION</scope>
</reference>
<dbReference type="PANTHER" id="PTHR24240">
    <property type="entry name" value="OPSIN"/>
    <property type="match status" value="1"/>
</dbReference>
<dbReference type="GO" id="GO:0004930">
    <property type="term" value="F:G protein-coupled receptor activity"/>
    <property type="evidence" value="ECO:0007669"/>
    <property type="project" value="UniProtKB-KW"/>
</dbReference>
<keyword evidence="4" id="KW-0297">G-protein coupled receptor</keyword>
<name>A0A1X7VAX3_AMPQE</name>
<comment type="subcellular location">
    <subcellularLocation>
        <location evidence="1">Membrane</location>
        <topology evidence="1">Multi-pass membrane protein</topology>
    </subcellularLocation>
</comment>
<dbReference type="Gene3D" id="1.20.1070.10">
    <property type="entry name" value="Rhodopsin 7-helix transmembrane proteins"/>
    <property type="match status" value="1"/>
</dbReference>
<evidence type="ECO:0000256" key="8">
    <source>
        <dbReference type="SAM" id="Phobius"/>
    </source>
</evidence>
<evidence type="ECO:0000256" key="5">
    <source>
        <dbReference type="ARBA" id="ARBA00023136"/>
    </source>
</evidence>
<feature type="transmembrane region" description="Helical" evidence="8">
    <location>
        <begin position="12"/>
        <end position="36"/>
    </location>
</feature>
<feature type="transmembrane region" description="Helical" evidence="8">
    <location>
        <begin position="177"/>
        <end position="201"/>
    </location>
</feature>
<evidence type="ECO:0000256" key="1">
    <source>
        <dbReference type="ARBA" id="ARBA00004141"/>
    </source>
</evidence>
<evidence type="ECO:0000256" key="4">
    <source>
        <dbReference type="ARBA" id="ARBA00023040"/>
    </source>
</evidence>
<dbReference type="PROSITE" id="PS50262">
    <property type="entry name" value="G_PROTEIN_RECEP_F1_2"/>
    <property type="match status" value="1"/>
</dbReference>
<keyword evidence="5 8" id="KW-0472">Membrane</keyword>
<dbReference type="SUPFAM" id="SSF81321">
    <property type="entry name" value="Family A G protein-coupled receptor-like"/>
    <property type="match status" value="1"/>
</dbReference>
<feature type="transmembrane region" description="Helical" evidence="8">
    <location>
        <begin position="93"/>
        <end position="113"/>
    </location>
</feature>
<dbReference type="InterPro" id="IPR050125">
    <property type="entry name" value="GPCR_opsins"/>
</dbReference>
<keyword evidence="3 8" id="KW-1133">Transmembrane helix</keyword>
<dbReference type="AlphaFoldDB" id="A0A1X7VAX3"/>
<dbReference type="EnsemblMetazoa" id="XM_011404419.2">
    <property type="protein sequence ID" value="XP_011402721.1"/>
    <property type="gene ID" value="LOC105312070"/>
</dbReference>
<feature type="domain" description="G-protein coupled receptors family 1 profile" evidence="9">
    <location>
        <begin position="27"/>
        <end position="279"/>
    </location>
</feature>
<reference evidence="11" key="1">
    <citation type="journal article" date="2010" name="Nature">
        <title>The Amphimedon queenslandica genome and the evolution of animal complexity.</title>
        <authorList>
            <person name="Srivastava M."/>
            <person name="Simakov O."/>
            <person name="Chapman J."/>
            <person name="Fahey B."/>
            <person name="Gauthier M.E."/>
            <person name="Mitros T."/>
            <person name="Richards G.S."/>
            <person name="Conaco C."/>
            <person name="Dacre M."/>
            <person name="Hellsten U."/>
            <person name="Larroux C."/>
            <person name="Putnam N.H."/>
            <person name="Stanke M."/>
            <person name="Adamska M."/>
            <person name="Darling A."/>
            <person name="Degnan S.M."/>
            <person name="Oakley T.H."/>
            <person name="Plachetzki D.C."/>
            <person name="Zhai Y."/>
            <person name="Adamski M."/>
            <person name="Calcino A."/>
            <person name="Cummins S.F."/>
            <person name="Goodstein D.M."/>
            <person name="Harris C."/>
            <person name="Jackson D.J."/>
            <person name="Leys S.P."/>
            <person name="Shu S."/>
            <person name="Woodcroft B.J."/>
            <person name="Vervoort M."/>
            <person name="Kosik K.S."/>
            <person name="Manning G."/>
            <person name="Degnan B.M."/>
            <person name="Rokhsar D.S."/>
        </authorList>
    </citation>
    <scope>NUCLEOTIDE SEQUENCE [LARGE SCALE GENOMIC DNA]</scope>
</reference>
<feature type="transmembrane region" description="Helical" evidence="8">
    <location>
        <begin position="48"/>
        <end position="73"/>
    </location>
</feature>
<gene>
    <name evidence="10" type="primary">105312070</name>
</gene>
<keyword evidence="2 8" id="KW-0812">Transmembrane</keyword>
<evidence type="ECO:0000259" key="9">
    <source>
        <dbReference type="PROSITE" id="PS50262"/>
    </source>
</evidence>
<evidence type="ECO:0000256" key="2">
    <source>
        <dbReference type="ARBA" id="ARBA00022692"/>
    </source>
</evidence>